<keyword evidence="7" id="KW-0479">Metal-binding</keyword>
<accession>A0A5N5HEP6</accession>
<comment type="catalytic activity">
    <reaction evidence="10">
        <text>(E)-caffeoyl-CoA + S-adenosyl-L-methionine = (E)-feruloyl-CoA + S-adenosyl-L-homocysteine + H(+)</text>
        <dbReference type="Rhea" id="RHEA:16925"/>
        <dbReference type="ChEBI" id="CHEBI:15378"/>
        <dbReference type="ChEBI" id="CHEBI:57856"/>
        <dbReference type="ChEBI" id="CHEBI:59789"/>
        <dbReference type="ChEBI" id="CHEBI:87136"/>
        <dbReference type="ChEBI" id="CHEBI:87305"/>
        <dbReference type="EC" id="2.1.1.104"/>
    </reaction>
</comment>
<dbReference type="Pfam" id="PF01596">
    <property type="entry name" value="Methyltransf_3"/>
    <property type="match status" value="1"/>
</dbReference>
<comment type="function">
    <text evidence="1">Methylates caffeoyl-CoA to feruloyl-CoA and 5-hydroxyferuloyl-CoA to sinapoyl-CoA. Plays a role in the synthesis of feruloylated polysaccharides. Involved in the reinforcement of the plant cell wall. Also involved in the responding to wounding or pathogen challenge by the increased formation of cell wall-bound ferulic acid polymers.</text>
</comment>
<dbReference type="Proteomes" id="UP000327157">
    <property type="component" value="Chromosome 2"/>
</dbReference>
<proteinExistence type="inferred from homology"/>
<dbReference type="AlphaFoldDB" id="A0A5N5HEP6"/>
<organism evidence="11 12">
    <name type="scientific">Pyrus ussuriensis x Pyrus communis</name>
    <dbReference type="NCBI Taxonomy" id="2448454"/>
    <lineage>
        <taxon>Eukaryota</taxon>
        <taxon>Viridiplantae</taxon>
        <taxon>Streptophyta</taxon>
        <taxon>Embryophyta</taxon>
        <taxon>Tracheophyta</taxon>
        <taxon>Spermatophyta</taxon>
        <taxon>Magnoliopsida</taxon>
        <taxon>eudicotyledons</taxon>
        <taxon>Gunneridae</taxon>
        <taxon>Pentapetalae</taxon>
        <taxon>rosids</taxon>
        <taxon>fabids</taxon>
        <taxon>Rosales</taxon>
        <taxon>Rosaceae</taxon>
        <taxon>Amygdaloideae</taxon>
        <taxon>Maleae</taxon>
        <taxon>Pyrus</taxon>
    </lineage>
</organism>
<dbReference type="EC" id="2.1.1.104" evidence="3"/>
<reference evidence="11 12" key="1">
    <citation type="submission" date="2019-09" db="EMBL/GenBank/DDBJ databases">
        <authorList>
            <person name="Ou C."/>
        </authorList>
    </citation>
    <scope>NUCLEOTIDE SEQUENCE [LARGE SCALE GENOMIC DNA]</scope>
    <source>
        <strain evidence="11">S2</strain>
        <tissue evidence="11">Leaf</tissue>
    </source>
</reference>
<dbReference type="GO" id="GO:0032259">
    <property type="term" value="P:methylation"/>
    <property type="evidence" value="ECO:0007669"/>
    <property type="project" value="UniProtKB-KW"/>
</dbReference>
<evidence type="ECO:0000256" key="2">
    <source>
        <dbReference type="ARBA" id="ARBA00004928"/>
    </source>
</evidence>
<dbReference type="PANTHER" id="PTHR10509:SF74">
    <property type="entry name" value="CAFFEOYL-COA O-METHYLTRANSFERASE 2"/>
    <property type="match status" value="1"/>
</dbReference>
<evidence type="ECO:0000256" key="7">
    <source>
        <dbReference type="ARBA" id="ARBA00022723"/>
    </source>
</evidence>
<comment type="similarity">
    <text evidence="9">Belongs to the class I-like SAM-binding methyltransferase superfamily. Cation-dependent O-methyltransferase family.</text>
</comment>
<keyword evidence="4 11" id="KW-0489">Methyltransferase</keyword>
<gene>
    <name evidence="11" type="ORF">D8674_020097</name>
</gene>
<evidence type="ECO:0000256" key="9">
    <source>
        <dbReference type="ARBA" id="ARBA00023453"/>
    </source>
</evidence>
<dbReference type="PANTHER" id="PTHR10509">
    <property type="entry name" value="O-METHYLTRANSFERASE-RELATED"/>
    <property type="match status" value="1"/>
</dbReference>
<evidence type="ECO:0000313" key="11">
    <source>
        <dbReference type="EMBL" id="KAB2626479.1"/>
    </source>
</evidence>
<dbReference type="OrthoDB" id="10251242at2759"/>
<dbReference type="InterPro" id="IPR050362">
    <property type="entry name" value="Cation-dep_OMT"/>
</dbReference>
<evidence type="ECO:0000256" key="4">
    <source>
        <dbReference type="ARBA" id="ARBA00022603"/>
    </source>
</evidence>
<evidence type="ECO:0000256" key="10">
    <source>
        <dbReference type="ARBA" id="ARBA00049358"/>
    </source>
</evidence>
<evidence type="ECO:0000256" key="8">
    <source>
        <dbReference type="ARBA" id="ARBA00022733"/>
    </source>
</evidence>
<dbReference type="InterPro" id="IPR029063">
    <property type="entry name" value="SAM-dependent_MTases_sf"/>
</dbReference>
<reference evidence="11 12" key="3">
    <citation type="submission" date="2019-11" db="EMBL/GenBank/DDBJ databases">
        <title>A de novo genome assembly of a pear dwarfing rootstock.</title>
        <authorList>
            <person name="Wang F."/>
            <person name="Wang J."/>
            <person name="Li S."/>
            <person name="Zhang Y."/>
            <person name="Fang M."/>
            <person name="Ma L."/>
            <person name="Zhao Y."/>
            <person name="Jiang S."/>
        </authorList>
    </citation>
    <scope>NUCLEOTIDE SEQUENCE [LARGE SCALE GENOMIC DNA]</scope>
    <source>
        <strain evidence="11">S2</strain>
        <tissue evidence="11">Leaf</tissue>
    </source>
</reference>
<sequence>MATSLPRDGQHALRSIVQKTGVAHKINLREGPVKYHGTLDFVFVDADKDNYELIAYDNTLWKRSVTGPPDAPFEPTIKLFKDFVLELNKSLVVDPRIKICQLPVGDGLTLCRRII</sequence>
<comment type="pathway">
    <text evidence="2">Aromatic compound metabolism; phenylpropanoid biosynthesis.</text>
</comment>
<dbReference type="InterPro" id="IPR002935">
    <property type="entry name" value="SAM_O-MeTrfase"/>
</dbReference>
<dbReference type="GO" id="GO:0042409">
    <property type="term" value="F:caffeoyl-CoA O-methyltransferase activity"/>
    <property type="evidence" value="ECO:0007669"/>
    <property type="project" value="UniProtKB-EC"/>
</dbReference>
<evidence type="ECO:0000256" key="5">
    <source>
        <dbReference type="ARBA" id="ARBA00022679"/>
    </source>
</evidence>
<dbReference type="GO" id="GO:0046872">
    <property type="term" value="F:metal ion binding"/>
    <property type="evidence" value="ECO:0007669"/>
    <property type="project" value="UniProtKB-KW"/>
</dbReference>
<reference evidence="12" key="2">
    <citation type="submission" date="2019-10" db="EMBL/GenBank/DDBJ databases">
        <title>A de novo genome assembly of a pear dwarfing rootstock.</title>
        <authorList>
            <person name="Wang F."/>
            <person name="Wang J."/>
            <person name="Li S."/>
            <person name="Zhang Y."/>
            <person name="Fang M."/>
            <person name="Ma L."/>
            <person name="Zhao Y."/>
            <person name="Jiang S."/>
        </authorList>
    </citation>
    <scope>NUCLEOTIDE SEQUENCE [LARGE SCALE GENOMIC DNA]</scope>
</reference>
<dbReference type="Gene3D" id="3.40.50.150">
    <property type="entry name" value="Vaccinia Virus protein VP39"/>
    <property type="match status" value="1"/>
</dbReference>
<comment type="caution">
    <text evidence="11">The sequence shown here is derived from an EMBL/GenBank/DDBJ whole genome shotgun (WGS) entry which is preliminary data.</text>
</comment>
<keyword evidence="6" id="KW-0949">S-adenosyl-L-methionine</keyword>
<dbReference type="EMBL" id="SMOL01000157">
    <property type="protein sequence ID" value="KAB2626479.1"/>
    <property type="molecule type" value="Genomic_DNA"/>
</dbReference>
<evidence type="ECO:0000256" key="6">
    <source>
        <dbReference type="ARBA" id="ARBA00022691"/>
    </source>
</evidence>
<name>A0A5N5HEP6_9ROSA</name>
<keyword evidence="8" id="KW-0438">Lignin biosynthesis</keyword>
<dbReference type="SUPFAM" id="SSF53335">
    <property type="entry name" value="S-adenosyl-L-methionine-dependent methyltransferases"/>
    <property type="match status" value="1"/>
</dbReference>
<keyword evidence="12" id="KW-1185">Reference proteome</keyword>
<protein>
    <recommendedName>
        <fullName evidence="3">caffeoyl-CoA O-methyltransferase</fullName>
        <ecNumber evidence="3">2.1.1.104</ecNumber>
    </recommendedName>
</protein>
<keyword evidence="5 11" id="KW-0808">Transferase</keyword>
<dbReference type="GO" id="GO:0009809">
    <property type="term" value="P:lignin biosynthetic process"/>
    <property type="evidence" value="ECO:0007669"/>
    <property type="project" value="UniProtKB-KW"/>
</dbReference>
<evidence type="ECO:0000256" key="1">
    <source>
        <dbReference type="ARBA" id="ARBA00002334"/>
    </source>
</evidence>
<evidence type="ECO:0000313" key="12">
    <source>
        <dbReference type="Proteomes" id="UP000327157"/>
    </source>
</evidence>
<evidence type="ECO:0000256" key="3">
    <source>
        <dbReference type="ARBA" id="ARBA00012165"/>
    </source>
</evidence>